<dbReference type="InterPro" id="IPR036388">
    <property type="entry name" value="WH-like_DNA-bd_sf"/>
</dbReference>
<proteinExistence type="predicted"/>
<sequence>MWYRKKHNTKQFNTVKKINRKEKILNLIRNNSNLTSKQLSDYFSLSLRTVKRDLKEVVDENLIEYIGSSKKGFWKIK</sequence>
<dbReference type="SUPFAM" id="SSF46785">
    <property type="entry name" value="Winged helix' DNA-binding domain"/>
    <property type="match status" value="1"/>
</dbReference>
<gene>
    <name evidence="4" type="ORF">FRW55_02565</name>
</gene>
<evidence type="ECO:0000313" key="5">
    <source>
        <dbReference type="Proteomes" id="UP000318927"/>
    </source>
</evidence>
<keyword evidence="2" id="KW-0804">Transcription</keyword>
<evidence type="ECO:0000256" key="1">
    <source>
        <dbReference type="ARBA" id="ARBA00023015"/>
    </source>
</evidence>
<dbReference type="KEGG" id="mans:FRW55_02565"/>
<dbReference type="RefSeq" id="WP_146368604.1">
    <property type="nucleotide sequence ID" value="NZ_CP042295.1"/>
</dbReference>
<name>A0A5B8JXM4_9MOLU</name>
<protein>
    <submittedName>
        <fullName evidence="4">HTH domain-containing protein</fullName>
    </submittedName>
</protein>
<keyword evidence="1" id="KW-0805">Transcription regulation</keyword>
<accession>A0A5B8JXM4</accession>
<dbReference type="PROSITE" id="PS51000">
    <property type="entry name" value="HTH_DEOR_2"/>
    <property type="match status" value="1"/>
</dbReference>
<dbReference type="GO" id="GO:0003700">
    <property type="term" value="F:DNA-binding transcription factor activity"/>
    <property type="evidence" value="ECO:0007669"/>
    <property type="project" value="InterPro"/>
</dbReference>
<dbReference type="InterPro" id="IPR036390">
    <property type="entry name" value="WH_DNA-bd_sf"/>
</dbReference>
<dbReference type="InterPro" id="IPR013196">
    <property type="entry name" value="HTH_11"/>
</dbReference>
<dbReference type="Gene3D" id="1.10.10.10">
    <property type="entry name" value="Winged helix-like DNA-binding domain superfamily/Winged helix DNA-binding domain"/>
    <property type="match status" value="1"/>
</dbReference>
<dbReference type="Pfam" id="PF08279">
    <property type="entry name" value="HTH_11"/>
    <property type="match status" value="1"/>
</dbReference>
<dbReference type="AlphaFoldDB" id="A0A5B8JXM4"/>
<dbReference type="OrthoDB" id="34589at2"/>
<dbReference type="InterPro" id="IPR001034">
    <property type="entry name" value="DeoR_HTH"/>
</dbReference>
<reference evidence="4 5" key="1">
    <citation type="journal article" date="2019" name="Microbiol. Resour. Announc.">
        <title>Complete Genome Sequences of Three Mycoplasma anserisalpingitis (Mycoplasma sp. 1220) Strains.</title>
        <authorList>
            <person name="Grozner D."/>
            <person name="Forro B."/>
            <person name="Kovacs A.B."/>
            <person name="Marton S."/>
            <person name="Banyai K."/>
            <person name="Kreizinger Z."/>
            <person name="Sulyok K.M."/>
            <person name="Gyuranecz M."/>
        </authorList>
    </citation>
    <scope>NUCLEOTIDE SEQUENCE [LARGE SCALE GENOMIC DNA]</scope>
    <source>
        <strain evidence="4 5">ATCC:BAA-2147</strain>
    </source>
</reference>
<dbReference type="EMBL" id="CP042295">
    <property type="protein sequence ID" value="QDY87029.1"/>
    <property type="molecule type" value="Genomic_DNA"/>
</dbReference>
<feature type="domain" description="HTH deoR-type" evidence="3">
    <location>
        <begin position="17"/>
        <end position="71"/>
    </location>
</feature>
<evidence type="ECO:0000256" key="2">
    <source>
        <dbReference type="ARBA" id="ARBA00023163"/>
    </source>
</evidence>
<organism evidence="4 5">
    <name type="scientific">Mycoplasma anserisalpingitidis</name>
    <dbReference type="NCBI Taxonomy" id="519450"/>
    <lineage>
        <taxon>Bacteria</taxon>
        <taxon>Bacillati</taxon>
        <taxon>Mycoplasmatota</taxon>
        <taxon>Mollicutes</taxon>
        <taxon>Mycoplasmataceae</taxon>
        <taxon>Mycoplasma</taxon>
    </lineage>
</organism>
<evidence type="ECO:0000259" key="3">
    <source>
        <dbReference type="PROSITE" id="PS51000"/>
    </source>
</evidence>
<keyword evidence="5" id="KW-1185">Reference proteome</keyword>
<dbReference type="Proteomes" id="UP000318927">
    <property type="component" value="Chromosome"/>
</dbReference>
<evidence type="ECO:0000313" key="4">
    <source>
        <dbReference type="EMBL" id="QDY87029.1"/>
    </source>
</evidence>